<dbReference type="Pfam" id="PF08719">
    <property type="entry name" value="NADAR"/>
    <property type="match status" value="1"/>
</dbReference>
<organism evidence="4 5">
    <name type="scientific">Nonomuraea glycinis</name>
    <dbReference type="NCBI Taxonomy" id="2047744"/>
    <lineage>
        <taxon>Bacteria</taxon>
        <taxon>Bacillati</taxon>
        <taxon>Actinomycetota</taxon>
        <taxon>Actinomycetes</taxon>
        <taxon>Streptosporangiales</taxon>
        <taxon>Streptosporangiaceae</taxon>
        <taxon>Nonomuraea</taxon>
    </lineage>
</organism>
<comment type="catalytic activity">
    <reaction evidence="1">
        <text>5-amino-6-(5-phospho-D-ribosylamino)uracil + H2O = 5,6-diaminouracil + D-ribose 5-phosphate</text>
        <dbReference type="Rhea" id="RHEA:55020"/>
        <dbReference type="ChEBI" id="CHEBI:15377"/>
        <dbReference type="ChEBI" id="CHEBI:46252"/>
        <dbReference type="ChEBI" id="CHEBI:58453"/>
        <dbReference type="ChEBI" id="CHEBI:78346"/>
    </reaction>
</comment>
<dbReference type="Proteomes" id="UP000660745">
    <property type="component" value="Unassembled WGS sequence"/>
</dbReference>
<reference evidence="4" key="1">
    <citation type="journal article" date="2014" name="Int. J. Syst. Evol. Microbiol.">
        <title>Complete genome sequence of Corynebacterium casei LMG S-19264T (=DSM 44701T), isolated from a smear-ripened cheese.</title>
        <authorList>
            <consortium name="US DOE Joint Genome Institute (JGI-PGF)"/>
            <person name="Walter F."/>
            <person name="Albersmeier A."/>
            <person name="Kalinowski J."/>
            <person name="Ruckert C."/>
        </authorList>
    </citation>
    <scope>NUCLEOTIDE SEQUENCE</scope>
    <source>
        <strain evidence="4">CGMCC 4.7430</strain>
    </source>
</reference>
<evidence type="ECO:0000313" key="4">
    <source>
        <dbReference type="EMBL" id="GGP06745.1"/>
    </source>
</evidence>
<evidence type="ECO:0000256" key="1">
    <source>
        <dbReference type="ARBA" id="ARBA00000022"/>
    </source>
</evidence>
<gene>
    <name evidence="4" type="ORF">GCM10012278_31720</name>
</gene>
<dbReference type="InterPro" id="IPR012816">
    <property type="entry name" value="NADAR"/>
</dbReference>
<dbReference type="Gene3D" id="1.10.357.40">
    <property type="entry name" value="YbiA-like"/>
    <property type="match status" value="1"/>
</dbReference>
<sequence length="185" mass="20389">MPDKLPRTVPEAVAAEQAGRPPRYLHFWGHRPARDGGPGRGCLSQWWPVDFTEDGRVYHSAEHYMMAHKALLFGDEATAAEIVATAHPHAVKKLGRQVRHFDEDTWAAHRYEIVVRGNLAKFGQHPELKEWLLGTAACVLVEASPVDRIWGIGLAADDPAAASAAGWRGLNLLGFALMDTRDALL</sequence>
<dbReference type="SUPFAM" id="SSF143990">
    <property type="entry name" value="YbiA-like"/>
    <property type="match status" value="1"/>
</dbReference>
<protein>
    <recommendedName>
        <fullName evidence="3">NADAR domain-containing protein</fullName>
    </recommendedName>
</protein>
<dbReference type="AlphaFoldDB" id="A0A918A6M6"/>
<dbReference type="RefSeq" id="WP_189139329.1">
    <property type="nucleotide sequence ID" value="NZ_BMNK01000004.1"/>
</dbReference>
<proteinExistence type="predicted"/>
<accession>A0A918A6M6</accession>
<dbReference type="CDD" id="cd15457">
    <property type="entry name" value="NADAR"/>
    <property type="match status" value="1"/>
</dbReference>
<name>A0A918A6M6_9ACTN</name>
<evidence type="ECO:0000259" key="3">
    <source>
        <dbReference type="Pfam" id="PF08719"/>
    </source>
</evidence>
<comment type="catalytic activity">
    <reaction evidence="2">
        <text>2,5-diamino-6-hydroxy-4-(5-phosphoribosylamino)-pyrimidine + H2O = 2,5,6-triamino-4-hydroxypyrimidine + D-ribose 5-phosphate</text>
        <dbReference type="Rhea" id="RHEA:23436"/>
        <dbReference type="ChEBI" id="CHEBI:15377"/>
        <dbReference type="ChEBI" id="CHEBI:58614"/>
        <dbReference type="ChEBI" id="CHEBI:78346"/>
        <dbReference type="ChEBI" id="CHEBI:137796"/>
    </reaction>
</comment>
<keyword evidence="5" id="KW-1185">Reference proteome</keyword>
<dbReference type="NCBIfam" id="TIGR02464">
    <property type="entry name" value="ribofla_fusion"/>
    <property type="match status" value="1"/>
</dbReference>
<evidence type="ECO:0000256" key="2">
    <source>
        <dbReference type="ARBA" id="ARBA00000751"/>
    </source>
</evidence>
<dbReference type="EMBL" id="BMNK01000004">
    <property type="protein sequence ID" value="GGP06745.1"/>
    <property type="molecule type" value="Genomic_DNA"/>
</dbReference>
<evidence type="ECO:0000313" key="5">
    <source>
        <dbReference type="Proteomes" id="UP000660745"/>
    </source>
</evidence>
<reference evidence="4" key="2">
    <citation type="submission" date="2020-09" db="EMBL/GenBank/DDBJ databases">
        <authorList>
            <person name="Sun Q."/>
            <person name="Zhou Y."/>
        </authorList>
    </citation>
    <scope>NUCLEOTIDE SEQUENCE</scope>
    <source>
        <strain evidence="4">CGMCC 4.7430</strain>
    </source>
</reference>
<comment type="caution">
    <text evidence="4">The sequence shown here is derived from an EMBL/GenBank/DDBJ whole genome shotgun (WGS) entry which is preliminary data.</text>
</comment>
<feature type="domain" description="NADAR" evidence="3">
    <location>
        <begin position="38"/>
        <end position="184"/>
    </location>
</feature>
<dbReference type="InterPro" id="IPR037238">
    <property type="entry name" value="YbiA-like_sf"/>
</dbReference>